<name>A0A316VRE1_9BASI</name>
<reference evidence="1 2" key="1">
    <citation type="journal article" date="2018" name="Mol. Biol. Evol.">
        <title>Broad Genomic Sampling Reveals a Smut Pathogenic Ancestry of the Fungal Clade Ustilaginomycotina.</title>
        <authorList>
            <person name="Kijpornyongpan T."/>
            <person name="Mondo S.J."/>
            <person name="Barry K."/>
            <person name="Sandor L."/>
            <person name="Lee J."/>
            <person name="Lipzen A."/>
            <person name="Pangilinan J."/>
            <person name="LaButti K."/>
            <person name="Hainaut M."/>
            <person name="Henrissat B."/>
            <person name="Grigoriev I.V."/>
            <person name="Spatafora J.W."/>
            <person name="Aime M.C."/>
        </authorList>
    </citation>
    <scope>NUCLEOTIDE SEQUENCE [LARGE SCALE GENOMIC DNA]</scope>
    <source>
        <strain evidence="1 2">MCA 4658</strain>
    </source>
</reference>
<organism evidence="1 2">
    <name type="scientific">Ceraceosorus guamensis</name>
    <dbReference type="NCBI Taxonomy" id="1522189"/>
    <lineage>
        <taxon>Eukaryota</taxon>
        <taxon>Fungi</taxon>
        <taxon>Dikarya</taxon>
        <taxon>Basidiomycota</taxon>
        <taxon>Ustilaginomycotina</taxon>
        <taxon>Exobasidiomycetes</taxon>
        <taxon>Ceraceosorales</taxon>
        <taxon>Ceraceosoraceae</taxon>
        <taxon>Ceraceosorus</taxon>
    </lineage>
</organism>
<keyword evidence="2" id="KW-1185">Reference proteome</keyword>
<evidence type="ECO:0000313" key="1">
    <source>
        <dbReference type="EMBL" id="PWN40082.1"/>
    </source>
</evidence>
<protein>
    <submittedName>
        <fullName evidence="1">Uncharacterized protein</fullName>
    </submittedName>
</protein>
<gene>
    <name evidence="1" type="ORF">IE81DRAFT_245708</name>
</gene>
<dbReference type="InParanoid" id="A0A316VRE1"/>
<evidence type="ECO:0000313" key="2">
    <source>
        <dbReference type="Proteomes" id="UP000245783"/>
    </source>
</evidence>
<dbReference type="AlphaFoldDB" id="A0A316VRE1"/>
<dbReference type="RefSeq" id="XP_025367242.1">
    <property type="nucleotide sequence ID" value="XM_025511267.1"/>
</dbReference>
<accession>A0A316VRE1</accession>
<dbReference type="Proteomes" id="UP000245783">
    <property type="component" value="Unassembled WGS sequence"/>
</dbReference>
<dbReference type="GeneID" id="37033137"/>
<sequence length="116" mass="13016">MRSSSVTPHPGTLVQLAPFFLRKSSLQSCCVMPVLRRSRSGSQHVSSLARCGYLGPSLRPVTCSPICTAINGRTAKSCLLTLLNDLLWHTKRLLMHWPRHADLCCDLRGFEIELRR</sequence>
<proteinExistence type="predicted"/>
<dbReference type="EMBL" id="KZ819431">
    <property type="protein sequence ID" value="PWN40082.1"/>
    <property type="molecule type" value="Genomic_DNA"/>
</dbReference>